<reference evidence="4 5" key="1">
    <citation type="submission" date="2013-03" db="EMBL/GenBank/DDBJ databases">
        <title>The Genome Sequence of Cladophialophora yegresii CBS 114405.</title>
        <authorList>
            <consortium name="The Broad Institute Genomics Platform"/>
            <person name="Cuomo C."/>
            <person name="de Hoog S."/>
            <person name="Gorbushina A."/>
            <person name="Walker B."/>
            <person name="Young S.K."/>
            <person name="Zeng Q."/>
            <person name="Gargeya S."/>
            <person name="Fitzgerald M."/>
            <person name="Haas B."/>
            <person name="Abouelleil A."/>
            <person name="Allen A.W."/>
            <person name="Alvarado L."/>
            <person name="Arachchi H.M."/>
            <person name="Berlin A.M."/>
            <person name="Chapman S.B."/>
            <person name="Gainer-Dewar J."/>
            <person name="Goldberg J."/>
            <person name="Griggs A."/>
            <person name="Gujja S."/>
            <person name="Hansen M."/>
            <person name="Howarth C."/>
            <person name="Imamovic A."/>
            <person name="Ireland A."/>
            <person name="Larimer J."/>
            <person name="McCowan C."/>
            <person name="Murphy C."/>
            <person name="Pearson M."/>
            <person name="Poon T.W."/>
            <person name="Priest M."/>
            <person name="Roberts A."/>
            <person name="Saif S."/>
            <person name="Shea T."/>
            <person name="Sisk P."/>
            <person name="Sykes S."/>
            <person name="Wortman J."/>
            <person name="Nusbaum C."/>
            <person name="Birren B."/>
        </authorList>
    </citation>
    <scope>NUCLEOTIDE SEQUENCE [LARGE SCALE GENOMIC DNA]</scope>
    <source>
        <strain evidence="4 5">CBS 114405</strain>
    </source>
</reference>
<dbReference type="HOGENOM" id="CLU_011882_0_0_1"/>
<feature type="compositionally biased region" description="Low complexity" evidence="2">
    <location>
        <begin position="695"/>
        <end position="708"/>
    </location>
</feature>
<dbReference type="Proteomes" id="UP000019473">
    <property type="component" value="Unassembled WGS sequence"/>
</dbReference>
<protein>
    <submittedName>
        <fullName evidence="4">Uncharacterized protein</fullName>
    </submittedName>
</protein>
<dbReference type="STRING" id="1182544.W9W9P6"/>
<feature type="compositionally biased region" description="Low complexity" evidence="2">
    <location>
        <begin position="638"/>
        <end position="648"/>
    </location>
</feature>
<dbReference type="VEuPathDB" id="FungiDB:A1O7_01006"/>
<feature type="coiled-coil region" evidence="1">
    <location>
        <begin position="248"/>
        <end position="282"/>
    </location>
</feature>
<dbReference type="AlphaFoldDB" id="W9W9P6"/>
<name>W9W9P6_9EURO</name>
<keyword evidence="3" id="KW-1133">Transmembrane helix</keyword>
<feature type="transmembrane region" description="Helical" evidence="3">
    <location>
        <begin position="118"/>
        <end position="138"/>
    </location>
</feature>
<feature type="compositionally biased region" description="Low complexity" evidence="2">
    <location>
        <begin position="950"/>
        <end position="976"/>
    </location>
</feature>
<evidence type="ECO:0000256" key="1">
    <source>
        <dbReference type="SAM" id="Coils"/>
    </source>
</evidence>
<feature type="coiled-coil region" evidence="1">
    <location>
        <begin position="322"/>
        <end position="370"/>
    </location>
</feature>
<dbReference type="PANTHER" id="PTHR23159">
    <property type="entry name" value="CENTROSOMAL PROTEIN 2"/>
    <property type="match status" value="1"/>
</dbReference>
<feature type="coiled-coil region" evidence="1">
    <location>
        <begin position="779"/>
        <end position="887"/>
    </location>
</feature>
<dbReference type="PANTHER" id="PTHR23159:SF31">
    <property type="entry name" value="CENTROSOME-ASSOCIATED PROTEIN CEP250 ISOFORM X1"/>
    <property type="match status" value="1"/>
</dbReference>
<organism evidence="4 5">
    <name type="scientific">Cladophialophora yegresii CBS 114405</name>
    <dbReference type="NCBI Taxonomy" id="1182544"/>
    <lineage>
        <taxon>Eukaryota</taxon>
        <taxon>Fungi</taxon>
        <taxon>Dikarya</taxon>
        <taxon>Ascomycota</taxon>
        <taxon>Pezizomycotina</taxon>
        <taxon>Eurotiomycetes</taxon>
        <taxon>Chaetothyriomycetidae</taxon>
        <taxon>Chaetothyriales</taxon>
        <taxon>Herpotrichiellaceae</taxon>
        <taxon>Cladophialophora</taxon>
    </lineage>
</organism>
<feature type="transmembrane region" description="Helical" evidence="3">
    <location>
        <begin position="92"/>
        <end position="111"/>
    </location>
</feature>
<feature type="compositionally biased region" description="Low complexity" evidence="2">
    <location>
        <begin position="747"/>
        <end position="756"/>
    </location>
</feature>
<feature type="coiled-coil region" evidence="1">
    <location>
        <begin position="407"/>
        <end position="456"/>
    </location>
</feature>
<keyword evidence="3" id="KW-0472">Membrane</keyword>
<dbReference type="GeneID" id="19175620"/>
<evidence type="ECO:0000313" key="5">
    <source>
        <dbReference type="Proteomes" id="UP000019473"/>
    </source>
</evidence>
<feature type="region of interest" description="Disordered" evidence="2">
    <location>
        <begin position="615"/>
        <end position="656"/>
    </location>
</feature>
<feature type="coiled-coil region" evidence="1">
    <location>
        <begin position="500"/>
        <end position="555"/>
    </location>
</feature>
<dbReference type="RefSeq" id="XP_007753235.1">
    <property type="nucleotide sequence ID" value="XM_007755045.1"/>
</dbReference>
<feature type="compositionally biased region" description="Acidic residues" evidence="2">
    <location>
        <begin position="980"/>
        <end position="993"/>
    </location>
</feature>
<keyword evidence="5" id="KW-1185">Reference proteome</keyword>
<evidence type="ECO:0000256" key="2">
    <source>
        <dbReference type="SAM" id="MobiDB-lite"/>
    </source>
</evidence>
<evidence type="ECO:0000313" key="4">
    <source>
        <dbReference type="EMBL" id="EXJ64668.1"/>
    </source>
</evidence>
<proteinExistence type="predicted"/>
<feature type="region of interest" description="Disordered" evidence="2">
    <location>
        <begin position="898"/>
        <end position="1005"/>
    </location>
</feature>
<sequence length="1005" mass="111944">MSPLHLASDKHHLFTVLRQQITSSTQFSEKDHLLTVSRERPPLYTARKEDHLFTILRERPLPGFWKEDLPGLPIMPQRPFEQLLLPSLMKDFLSLLPAIFLSLSILTYWVPALPEDNWVELACTVPFSVVVGCFWWTFLPFLGSVIFTGDDSGTAFQDALMAWFWDSVDIWLYLLLLLHNLVYSVGWLASKIICLLRKLCVNPVNNHYVTATRTTLINALRHGKRAVCTGISFVTTPICDVLAQKTAFLAALRDAARLEEELSQAKAEAAQLRERNSVVETMYAQVKGNLGNLVRRGTRSLPSSVDCVSFLQKLVRSKDQQILDQAEVIRALEEELEATNKLSDLDGSRVAQLTEQLTELQAQLATANASDSDATEKLQEQVRALTTALASERAAASNEKAGLLLSVASEKGRADALQRKLEVAKADSEKKLADKEAQAEEDLDEMAKLNADLLNDSLAKDAQIKVLEERLAAAAASPTVTADSGVADIEAAVRGKAAAKEALRTNVRTLGEEVASLKAANSQLKAEAGQEVSARAALKQELESTQQELGATRGELKEARGHLEKSNAAAGQWQAHWKEADRCREDNAQKLVACAKDLERLRKGRDDTYHQAQEELLKKKEQAERDRDSEKAKKEQRQQQIQQIQRQADQQKRDFQKKLQEAEEYCRSKDDEIKGYVATIAELTMPPPEDMEVDAANSAPASTPTSVSRSDDMEVEPPTTPTPATSQTPVAPRTPTLHRPSEFGGTSISSLPSQSSTGRSTNTSISELTRAAEMRQRWIDDLNKRLNAQGDRIVRLLDEIEKLKEEKGTLHQQAWDHKQKISKLEKEKQDLKDQIETAVDDADNEALIDNAFLKHEIEELKQTVSEMEELKQQNRGLSNQAEASSMSAMMYKEKADAAEAKVAQLQPSPRDEAPGSPHKFAGVKRTAVQSEGVKKQNTNTHANPFANLLQPHQQQPGQVQEQQQPQGQTQAQTTQPAIDEPSENTQEPEESEEDLWKWIDESKCL</sequence>
<feature type="region of interest" description="Disordered" evidence="2">
    <location>
        <begin position="679"/>
        <end position="765"/>
    </location>
</feature>
<feature type="transmembrane region" description="Helical" evidence="3">
    <location>
        <begin position="170"/>
        <end position="189"/>
    </location>
</feature>
<dbReference type="OrthoDB" id="10511936at2759"/>
<feature type="compositionally biased region" description="Basic and acidic residues" evidence="2">
    <location>
        <begin position="615"/>
        <end position="637"/>
    </location>
</feature>
<comment type="caution">
    <text evidence="4">The sequence shown here is derived from an EMBL/GenBank/DDBJ whole genome shotgun (WGS) entry which is preliminary data.</text>
</comment>
<keyword evidence="1" id="KW-0175">Coiled coil</keyword>
<accession>W9W9P6</accession>
<keyword evidence="3" id="KW-0812">Transmembrane</keyword>
<gene>
    <name evidence="4" type="ORF">A1O7_01006</name>
</gene>
<evidence type="ECO:0000256" key="3">
    <source>
        <dbReference type="SAM" id="Phobius"/>
    </source>
</evidence>
<dbReference type="EMBL" id="AMGW01000001">
    <property type="protein sequence ID" value="EXJ64668.1"/>
    <property type="molecule type" value="Genomic_DNA"/>
</dbReference>
<feature type="compositionally biased region" description="Basic and acidic residues" evidence="2">
    <location>
        <begin position="994"/>
        <end position="1005"/>
    </location>
</feature>